<evidence type="ECO:0000256" key="4">
    <source>
        <dbReference type="ARBA" id="ARBA00022475"/>
    </source>
</evidence>
<dbReference type="InterPro" id="IPR037673">
    <property type="entry name" value="MSC/AndL"/>
</dbReference>
<proteinExistence type="inferred from homology"/>
<gene>
    <name evidence="11 12" type="primary">mscL</name>
    <name evidence="12" type="ORF">F2S36_10140</name>
</gene>
<dbReference type="RefSeq" id="WP_141405579.1">
    <property type="nucleotide sequence ID" value="NZ_DAWDUM010000009.1"/>
</dbReference>
<reference evidence="12 13" key="1">
    <citation type="journal article" date="2019" name="Nat. Med.">
        <title>A library of human gut bacterial isolates paired with longitudinal multiomics data enables mechanistic microbiome research.</title>
        <authorList>
            <person name="Poyet M."/>
            <person name="Groussin M."/>
            <person name="Gibbons S.M."/>
            <person name="Avila-Pacheco J."/>
            <person name="Jiang X."/>
            <person name="Kearney S.M."/>
            <person name="Perrotta A.R."/>
            <person name="Berdy B."/>
            <person name="Zhao S."/>
            <person name="Lieberman T.D."/>
            <person name="Swanson P.K."/>
            <person name="Smith M."/>
            <person name="Roesemann S."/>
            <person name="Alexander J.E."/>
            <person name="Rich S.A."/>
            <person name="Livny J."/>
            <person name="Vlamakis H."/>
            <person name="Clish C."/>
            <person name="Bullock K."/>
            <person name="Deik A."/>
            <person name="Scott J."/>
            <person name="Pierce K.A."/>
            <person name="Xavier R.J."/>
            <person name="Alm E.J."/>
        </authorList>
    </citation>
    <scope>NUCLEOTIDE SEQUENCE [LARGE SCALE GENOMIC DNA]</scope>
    <source>
        <strain evidence="12 13">BIOML-A204</strain>
    </source>
</reference>
<evidence type="ECO:0000256" key="10">
    <source>
        <dbReference type="ARBA" id="ARBA00023303"/>
    </source>
</evidence>
<keyword evidence="6 11" id="KW-0812">Transmembrane</keyword>
<dbReference type="Pfam" id="PF01741">
    <property type="entry name" value="MscL"/>
    <property type="match status" value="1"/>
</dbReference>
<keyword evidence="3 11" id="KW-0813">Transport</keyword>
<dbReference type="NCBIfam" id="TIGR00220">
    <property type="entry name" value="mscL"/>
    <property type="match status" value="1"/>
</dbReference>
<dbReference type="EMBL" id="VVUY01000007">
    <property type="protein sequence ID" value="KAA2560463.1"/>
    <property type="molecule type" value="Genomic_DNA"/>
</dbReference>
<dbReference type="InterPro" id="IPR036019">
    <property type="entry name" value="MscL_channel"/>
</dbReference>
<keyword evidence="8 11" id="KW-0406">Ion transport</keyword>
<name>A0A9P3ZJ30_9BACT</name>
<evidence type="ECO:0000256" key="2">
    <source>
        <dbReference type="ARBA" id="ARBA00007254"/>
    </source>
</evidence>
<dbReference type="InterPro" id="IPR019823">
    <property type="entry name" value="Mechanosensitive_channel_CS"/>
</dbReference>
<dbReference type="HAMAP" id="MF_00115">
    <property type="entry name" value="MscL"/>
    <property type="match status" value="1"/>
</dbReference>
<dbReference type="GO" id="GO:0008381">
    <property type="term" value="F:mechanosensitive monoatomic ion channel activity"/>
    <property type="evidence" value="ECO:0007669"/>
    <property type="project" value="UniProtKB-UniRule"/>
</dbReference>
<evidence type="ECO:0000256" key="9">
    <source>
        <dbReference type="ARBA" id="ARBA00023136"/>
    </source>
</evidence>
<dbReference type="PROSITE" id="PS01327">
    <property type="entry name" value="MSCL"/>
    <property type="match status" value="1"/>
</dbReference>
<dbReference type="SUPFAM" id="SSF81330">
    <property type="entry name" value="Gated mechanosensitive channel"/>
    <property type="match status" value="1"/>
</dbReference>
<feature type="transmembrane region" description="Helical" evidence="11">
    <location>
        <begin position="101"/>
        <end position="119"/>
    </location>
</feature>
<comment type="subcellular location">
    <subcellularLocation>
        <location evidence="1 11">Cell membrane</location>
        <topology evidence="1 11">Multi-pass membrane protein</topology>
    </subcellularLocation>
</comment>
<evidence type="ECO:0000256" key="5">
    <source>
        <dbReference type="ARBA" id="ARBA00022519"/>
    </source>
</evidence>
<dbReference type="PANTHER" id="PTHR30266">
    <property type="entry name" value="MECHANOSENSITIVE CHANNEL MSCL"/>
    <property type="match status" value="1"/>
</dbReference>
<dbReference type="PANTHER" id="PTHR30266:SF2">
    <property type="entry name" value="LARGE-CONDUCTANCE MECHANOSENSITIVE CHANNEL"/>
    <property type="match status" value="1"/>
</dbReference>
<dbReference type="AlphaFoldDB" id="A0A9P3ZJ30"/>
<keyword evidence="5" id="KW-0997">Cell inner membrane</keyword>
<evidence type="ECO:0000256" key="3">
    <source>
        <dbReference type="ARBA" id="ARBA00022448"/>
    </source>
</evidence>
<dbReference type="Gene3D" id="1.10.1200.120">
    <property type="entry name" value="Large-conductance mechanosensitive channel, MscL, domain 1"/>
    <property type="match status" value="1"/>
</dbReference>
<keyword evidence="7 11" id="KW-1133">Transmembrane helix</keyword>
<feature type="transmembrane region" description="Helical" evidence="11">
    <location>
        <begin position="12"/>
        <end position="33"/>
    </location>
</feature>
<evidence type="ECO:0000256" key="1">
    <source>
        <dbReference type="ARBA" id="ARBA00004651"/>
    </source>
</evidence>
<comment type="subunit">
    <text evidence="11">Homopentamer.</text>
</comment>
<evidence type="ECO:0000313" key="12">
    <source>
        <dbReference type="EMBL" id="KAA2560463.1"/>
    </source>
</evidence>
<evidence type="ECO:0000256" key="11">
    <source>
        <dbReference type="HAMAP-Rule" id="MF_00115"/>
    </source>
</evidence>
<keyword evidence="10 11" id="KW-0407">Ion channel</keyword>
<protein>
    <recommendedName>
        <fullName evidence="11">Large-conductance mechanosensitive channel</fullName>
    </recommendedName>
</protein>
<comment type="similarity">
    <text evidence="2 11">Belongs to the MscL family.</text>
</comment>
<comment type="caution">
    <text evidence="12">The sequence shown here is derived from an EMBL/GenBank/DDBJ whole genome shotgun (WGS) entry which is preliminary data.</text>
</comment>
<evidence type="ECO:0000313" key="13">
    <source>
        <dbReference type="Proteomes" id="UP000323119"/>
    </source>
</evidence>
<dbReference type="InterPro" id="IPR001185">
    <property type="entry name" value="MS_channel"/>
</dbReference>
<comment type="function">
    <text evidence="11">Channel that opens in response to stretch forces in the membrane lipid bilayer. May participate in the regulation of osmotic pressure changes within the cell.</text>
</comment>
<dbReference type="Proteomes" id="UP000323119">
    <property type="component" value="Unassembled WGS sequence"/>
</dbReference>
<evidence type="ECO:0000256" key="7">
    <source>
        <dbReference type="ARBA" id="ARBA00022989"/>
    </source>
</evidence>
<accession>A0A9P3ZJ30</accession>
<organism evidence="12 13">
    <name type="scientific">Alistipes onderdonkii</name>
    <dbReference type="NCBI Taxonomy" id="328813"/>
    <lineage>
        <taxon>Bacteria</taxon>
        <taxon>Pseudomonadati</taxon>
        <taxon>Bacteroidota</taxon>
        <taxon>Bacteroidia</taxon>
        <taxon>Bacteroidales</taxon>
        <taxon>Rikenellaceae</taxon>
        <taxon>Alistipes</taxon>
    </lineage>
</organism>
<keyword evidence="4 11" id="KW-1003">Cell membrane</keyword>
<dbReference type="GO" id="GO:0005886">
    <property type="term" value="C:plasma membrane"/>
    <property type="evidence" value="ECO:0007669"/>
    <property type="project" value="UniProtKB-SubCell"/>
</dbReference>
<sequence>MAFLKEFKEFALKGNVMDMAVGVIIGGAFGKIVSSLVNDILMPPIGALIGNTDFSQLRLDISKFRDMTSSAVHAVGDVVTGGGEAAAKAAAEPVYWNYGAFIQQCIDFTILAFCVFLMVKLMNRLMRKKEEAAAPAPAPEPAPTKEELLLTEIRDLLREQKK</sequence>
<evidence type="ECO:0000256" key="6">
    <source>
        <dbReference type="ARBA" id="ARBA00022692"/>
    </source>
</evidence>
<evidence type="ECO:0000256" key="8">
    <source>
        <dbReference type="ARBA" id="ARBA00023065"/>
    </source>
</evidence>
<keyword evidence="9 11" id="KW-0472">Membrane</keyword>